<dbReference type="AlphaFoldDB" id="A0AAV6KQK6"/>
<dbReference type="PROSITE" id="PS50088">
    <property type="entry name" value="ANK_REPEAT"/>
    <property type="match status" value="2"/>
</dbReference>
<accession>A0AAV6KQK6</accession>
<proteinExistence type="predicted"/>
<keyword evidence="5" id="KW-1185">Reference proteome</keyword>
<dbReference type="GO" id="GO:0005886">
    <property type="term" value="C:plasma membrane"/>
    <property type="evidence" value="ECO:0007669"/>
    <property type="project" value="TreeGrafter"/>
</dbReference>
<dbReference type="Gene3D" id="1.25.40.20">
    <property type="entry name" value="Ankyrin repeat-containing domain"/>
    <property type="match status" value="2"/>
</dbReference>
<feature type="repeat" description="ANK" evidence="3">
    <location>
        <begin position="61"/>
        <end position="83"/>
    </location>
</feature>
<dbReference type="SUPFAM" id="SSF48403">
    <property type="entry name" value="Ankyrin repeat"/>
    <property type="match status" value="1"/>
</dbReference>
<keyword evidence="1" id="KW-0677">Repeat</keyword>
<dbReference type="InterPro" id="IPR036770">
    <property type="entry name" value="Ankyrin_rpt-contain_sf"/>
</dbReference>
<protein>
    <submittedName>
        <fullName evidence="4">Uncharacterized protein</fullName>
    </submittedName>
</protein>
<dbReference type="Proteomes" id="UP000823749">
    <property type="component" value="Chromosome 4"/>
</dbReference>
<evidence type="ECO:0000256" key="2">
    <source>
        <dbReference type="ARBA" id="ARBA00023043"/>
    </source>
</evidence>
<evidence type="ECO:0000256" key="1">
    <source>
        <dbReference type="ARBA" id="ARBA00022737"/>
    </source>
</evidence>
<dbReference type="PANTHER" id="PTHR24186:SF50">
    <property type="entry name" value="ANKYRIN REPEAT-CONTAINING PROTEIN ITN1-LIKE ISOFORM X1"/>
    <property type="match status" value="1"/>
</dbReference>
<dbReference type="PANTHER" id="PTHR24186">
    <property type="entry name" value="PROTEIN PHOSPHATASE 1 REGULATORY SUBUNIT"/>
    <property type="match status" value="1"/>
</dbReference>
<keyword evidence="2 3" id="KW-0040">ANK repeat</keyword>
<sequence length="304" mass="33292">MYTAAMEGKLDVLNQYTDRFALQVTPNNNTVLHVVAEFGHSNCVADILNKCPSLLCHANTDGDTPLHIAAAGGHKDVVKSLIDFAKSQVDNQQNGITAANNGGGGVPAVVMKMLRATNRDGDTPLHLAARLNNNPRNNQLNNQLLQVLDKLLEWREDLIEEQDAYGWTPLHLAARCENLKAVKKLLEKNKSVAYVATNNDKETALHIAAAVGDVSIMEELLSTCPDCWEMVNNKGQNILHIAADMESDEAAACILEKPWVSRLINRKDNEGNTPLHVLASIGKTGSRNVLASKGKKWLSEYPWS</sequence>
<evidence type="ECO:0000256" key="3">
    <source>
        <dbReference type="PROSITE-ProRule" id="PRU00023"/>
    </source>
</evidence>
<gene>
    <name evidence="4" type="ORF">RHGRI_012180</name>
</gene>
<evidence type="ECO:0000313" key="5">
    <source>
        <dbReference type="Proteomes" id="UP000823749"/>
    </source>
</evidence>
<evidence type="ECO:0000313" key="4">
    <source>
        <dbReference type="EMBL" id="KAG5554539.1"/>
    </source>
</evidence>
<comment type="caution">
    <text evidence="4">The sequence shown here is derived from an EMBL/GenBank/DDBJ whole genome shotgun (WGS) entry which is preliminary data.</text>
</comment>
<organism evidence="4 5">
    <name type="scientific">Rhododendron griersonianum</name>
    <dbReference type="NCBI Taxonomy" id="479676"/>
    <lineage>
        <taxon>Eukaryota</taxon>
        <taxon>Viridiplantae</taxon>
        <taxon>Streptophyta</taxon>
        <taxon>Embryophyta</taxon>
        <taxon>Tracheophyta</taxon>
        <taxon>Spermatophyta</taxon>
        <taxon>Magnoliopsida</taxon>
        <taxon>eudicotyledons</taxon>
        <taxon>Gunneridae</taxon>
        <taxon>Pentapetalae</taxon>
        <taxon>asterids</taxon>
        <taxon>Ericales</taxon>
        <taxon>Ericaceae</taxon>
        <taxon>Ericoideae</taxon>
        <taxon>Rhodoreae</taxon>
        <taxon>Rhododendron</taxon>
    </lineage>
</organism>
<dbReference type="InterPro" id="IPR002110">
    <property type="entry name" value="Ankyrin_rpt"/>
</dbReference>
<reference evidence="4" key="1">
    <citation type="submission" date="2020-08" db="EMBL/GenBank/DDBJ databases">
        <title>Plant Genome Project.</title>
        <authorList>
            <person name="Zhang R.-G."/>
        </authorList>
    </citation>
    <scope>NUCLEOTIDE SEQUENCE</scope>
    <source>
        <strain evidence="4">WSP0</strain>
        <tissue evidence="4">Leaf</tissue>
    </source>
</reference>
<name>A0AAV6KQK6_9ERIC</name>
<dbReference type="SMART" id="SM00248">
    <property type="entry name" value="ANK"/>
    <property type="match status" value="7"/>
</dbReference>
<dbReference type="PROSITE" id="PS50297">
    <property type="entry name" value="ANK_REP_REGION"/>
    <property type="match status" value="2"/>
</dbReference>
<dbReference type="Pfam" id="PF00023">
    <property type="entry name" value="Ank"/>
    <property type="match status" value="1"/>
</dbReference>
<dbReference type="EMBL" id="JACTNZ010000004">
    <property type="protein sequence ID" value="KAG5554539.1"/>
    <property type="molecule type" value="Genomic_DNA"/>
</dbReference>
<dbReference type="Pfam" id="PF12796">
    <property type="entry name" value="Ank_2"/>
    <property type="match status" value="2"/>
</dbReference>
<feature type="repeat" description="ANK" evidence="3">
    <location>
        <begin position="165"/>
        <end position="197"/>
    </location>
</feature>